<dbReference type="InterPro" id="IPR045860">
    <property type="entry name" value="Snake_toxin-like_sf"/>
</dbReference>
<keyword evidence="5" id="KW-1185">Reference proteome</keyword>
<sequence length="145" mass="16547">MLRIRKPRFVENPLRRSVFDGPFKFEALITFKKEGWGWSGTAVTCYEHEGKREDFNPETSETCEAKQCQKVALRNKGSTYTARSCTCNPFQKIENSCHSGEYEENPFVACYCDTDLCNGGEGRGTQTNVIFCVLVSALMSFFMYQ</sequence>
<name>R7TZE4_CAPTE</name>
<evidence type="ECO:0000313" key="4">
    <source>
        <dbReference type="EnsemblMetazoa" id="CapteP215478"/>
    </source>
</evidence>
<dbReference type="PANTHER" id="PTHR33562">
    <property type="entry name" value="ATILLA, ISOFORM B-RELATED-RELATED"/>
    <property type="match status" value="1"/>
</dbReference>
<dbReference type="PANTHER" id="PTHR33562:SF20">
    <property type="entry name" value="PROTEIN QUIVER"/>
    <property type="match status" value="1"/>
</dbReference>
<dbReference type="InterPro" id="IPR031424">
    <property type="entry name" value="QVR-like"/>
</dbReference>
<dbReference type="HOGENOM" id="CLU_1788681_0_0_1"/>
<evidence type="ECO:0000313" key="3">
    <source>
        <dbReference type="EMBL" id="ELT99144.1"/>
    </source>
</evidence>
<reference evidence="4" key="3">
    <citation type="submission" date="2015-06" db="UniProtKB">
        <authorList>
            <consortium name="EnsemblMetazoa"/>
        </authorList>
    </citation>
    <scope>IDENTIFICATION</scope>
</reference>
<evidence type="ECO:0000256" key="1">
    <source>
        <dbReference type="ARBA" id="ARBA00022729"/>
    </source>
</evidence>
<dbReference type="InterPro" id="IPR050975">
    <property type="entry name" value="Sleep_regulator"/>
</dbReference>
<evidence type="ECO:0008006" key="6">
    <source>
        <dbReference type="Google" id="ProtNLM"/>
    </source>
</evidence>
<dbReference type="EMBL" id="AMQN01001976">
    <property type="status" value="NOT_ANNOTATED_CDS"/>
    <property type="molecule type" value="Genomic_DNA"/>
</dbReference>
<organism evidence="3">
    <name type="scientific">Capitella teleta</name>
    <name type="common">Polychaete worm</name>
    <dbReference type="NCBI Taxonomy" id="283909"/>
    <lineage>
        <taxon>Eukaryota</taxon>
        <taxon>Metazoa</taxon>
        <taxon>Spiralia</taxon>
        <taxon>Lophotrochozoa</taxon>
        <taxon>Annelida</taxon>
        <taxon>Polychaeta</taxon>
        <taxon>Sedentaria</taxon>
        <taxon>Scolecida</taxon>
        <taxon>Capitellidae</taxon>
        <taxon>Capitella</taxon>
    </lineage>
</organism>
<gene>
    <name evidence="3" type="ORF">CAPTEDRAFT_215478</name>
</gene>
<keyword evidence="2" id="KW-0325">Glycoprotein</keyword>
<accession>R7TZE4</accession>
<dbReference type="EMBL" id="KB307198">
    <property type="protein sequence ID" value="ELT99144.1"/>
    <property type="molecule type" value="Genomic_DNA"/>
</dbReference>
<dbReference type="EnsemblMetazoa" id="CapteT215478">
    <property type="protein sequence ID" value="CapteP215478"/>
    <property type="gene ID" value="CapteG215478"/>
</dbReference>
<evidence type="ECO:0000313" key="5">
    <source>
        <dbReference type="Proteomes" id="UP000014760"/>
    </source>
</evidence>
<protein>
    <recommendedName>
        <fullName evidence="6">Protein sleepless</fullName>
    </recommendedName>
</protein>
<reference evidence="3 5" key="2">
    <citation type="journal article" date="2013" name="Nature">
        <title>Insights into bilaterian evolution from three spiralian genomes.</title>
        <authorList>
            <person name="Simakov O."/>
            <person name="Marletaz F."/>
            <person name="Cho S.J."/>
            <person name="Edsinger-Gonzales E."/>
            <person name="Havlak P."/>
            <person name="Hellsten U."/>
            <person name="Kuo D.H."/>
            <person name="Larsson T."/>
            <person name="Lv J."/>
            <person name="Arendt D."/>
            <person name="Savage R."/>
            <person name="Osoegawa K."/>
            <person name="de Jong P."/>
            <person name="Grimwood J."/>
            <person name="Chapman J.A."/>
            <person name="Shapiro H."/>
            <person name="Aerts A."/>
            <person name="Otillar R.P."/>
            <person name="Terry A.Y."/>
            <person name="Boore J.L."/>
            <person name="Grigoriev I.V."/>
            <person name="Lindberg D.R."/>
            <person name="Seaver E.C."/>
            <person name="Weisblat D.A."/>
            <person name="Putnam N.H."/>
            <person name="Rokhsar D.S."/>
        </authorList>
    </citation>
    <scope>NUCLEOTIDE SEQUENCE</scope>
    <source>
        <strain evidence="3 5">I ESC-2004</strain>
    </source>
</reference>
<dbReference type="AlphaFoldDB" id="R7TZE4"/>
<proteinExistence type="predicted"/>
<reference evidence="5" key="1">
    <citation type="submission" date="2012-12" db="EMBL/GenBank/DDBJ databases">
        <authorList>
            <person name="Hellsten U."/>
            <person name="Grimwood J."/>
            <person name="Chapman J.A."/>
            <person name="Shapiro H."/>
            <person name="Aerts A."/>
            <person name="Otillar R.P."/>
            <person name="Terry A.Y."/>
            <person name="Boore J.L."/>
            <person name="Simakov O."/>
            <person name="Marletaz F."/>
            <person name="Cho S.-J."/>
            <person name="Edsinger-Gonzales E."/>
            <person name="Havlak P."/>
            <person name="Kuo D.-H."/>
            <person name="Larsson T."/>
            <person name="Lv J."/>
            <person name="Arendt D."/>
            <person name="Savage R."/>
            <person name="Osoegawa K."/>
            <person name="de Jong P."/>
            <person name="Lindberg D.R."/>
            <person name="Seaver E.C."/>
            <person name="Weisblat D.A."/>
            <person name="Putnam N.H."/>
            <person name="Grigoriev I.V."/>
            <person name="Rokhsar D.S."/>
        </authorList>
    </citation>
    <scope>NUCLEOTIDE SEQUENCE</scope>
    <source>
        <strain evidence="5">I ESC-2004</strain>
    </source>
</reference>
<keyword evidence="1" id="KW-0732">Signal</keyword>
<dbReference type="GO" id="GO:0032222">
    <property type="term" value="P:regulation of synaptic transmission, cholinergic"/>
    <property type="evidence" value="ECO:0007669"/>
    <property type="project" value="InterPro"/>
</dbReference>
<evidence type="ECO:0000256" key="2">
    <source>
        <dbReference type="ARBA" id="ARBA00023180"/>
    </source>
</evidence>
<dbReference type="GO" id="GO:0030431">
    <property type="term" value="P:sleep"/>
    <property type="evidence" value="ECO:0007669"/>
    <property type="project" value="InterPro"/>
</dbReference>
<dbReference type="SUPFAM" id="SSF57302">
    <property type="entry name" value="Snake toxin-like"/>
    <property type="match status" value="1"/>
</dbReference>
<dbReference type="Pfam" id="PF17064">
    <property type="entry name" value="QVR"/>
    <property type="match status" value="1"/>
</dbReference>
<dbReference type="Proteomes" id="UP000014760">
    <property type="component" value="Unassembled WGS sequence"/>
</dbReference>